<keyword evidence="3" id="KW-1185">Reference proteome</keyword>
<dbReference type="EMBL" id="JAATJM010000001">
    <property type="protein sequence ID" value="NJC40134.1"/>
    <property type="molecule type" value="Genomic_DNA"/>
</dbReference>
<proteinExistence type="predicted"/>
<keyword evidence="1" id="KW-0732">Signal</keyword>
<gene>
    <name evidence="2" type="ORF">GGQ87_000392</name>
</gene>
<feature type="signal peptide" evidence="1">
    <location>
        <begin position="1"/>
        <end position="25"/>
    </location>
</feature>
<feature type="chain" id="PRO_5030831302" evidence="1">
    <location>
        <begin position="26"/>
        <end position="361"/>
    </location>
</feature>
<protein>
    <submittedName>
        <fullName evidence="2">Uncharacterized protein</fullName>
    </submittedName>
</protein>
<reference evidence="2 3" key="1">
    <citation type="submission" date="2020-03" db="EMBL/GenBank/DDBJ databases">
        <title>Genomic Encyclopedia of Type Strains, Phase IV (KMG-IV): sequencing the most valuable type-strain genomes for metagenomic binning, comparative biology and taxonomic classification.</title>
        <authorList>
            <person name="Goeker M."/>
        </authorList>
    </citation>
    <scope>NUCLEOTIDE SEQUENCE [LARGE SCALE GENOMIC DNA]</scope>
    <source>
        <strain evidence="2 3">DSM 4736</strain>
    </source>
</reference>
<evidence type="ECO:0000313" key="2">
    <source>
        <dbReference type="EMBL" id="NJC40134.1"/>
    </source>
</evidence>
<sequence length="361" mass="39493">MNAIHTLSAAAAGALALSAAGVSQAQTPYTSYQSGPSVPSSCRNVEQLANGYVSAECQTDGGFRWSSIRSADCRSAITNRNGVLSCTGASATVGPLYPDDNYGSNQGYGTVQDQPGGVFGALLGALFGVQTADQDQVLDQDWSRGRRPLYQRRADLDARIEAGVRDGSISRTEAGRLRADYDALVQLETRYAADGRMTTTERSDLRERYRALSQRVGDERNDGDTGYGWQPLADQRAAFSARVDVAIRNRDITRTEGTRLRSDFDALVRLEAEYRRDGLSSREQQDLTTRLADLDRRVGDDGGYDNGSSGYDPRAAEIEARIVAGERNGSISRTEATRLRDELRDLTRRWADLEARVGARR</sequence>
<organism evidence="2 3">
    <name type="scientific">Brevundimonas alba</name>
    <dbReference type="NCBI Taxonomy" id="74314"/>
    <lineage>
        <taxon>Bacteria</taxon>
        <taxon>Pseudomonadati</taxon>
        <taxon>Pseudomonadota</taxon>
        <taxon>Alphaproteobacteria</taxon>
        <taxon>Caulobacterales</taxon>
        <taxon>Caulobacteraceae</taxon>
        <taxon>Brevundimonas</taxon>
    </lineage>
</organism>
<dbReference type="RefSeq" id="WP_168045044.1">
    <property type="nucleotide sequence ID" value="NZ_JAATJM010000001.1"/>
</dbReference>
<dbReference type="AlphaFoldDB" id="A0A7X5YK38"/>
<evidence type="ECO:0000256" key="1">
    <source>
        <dbReference type="SAM" id="SignalP"/>
    </source>
</evidence>
<accession>A0A7X5YK38</accession>
<name>A0A7X5YK38_9CAUL</name>
<comment type="caution">
    <text evidence="2">The sequence shown here is derived from an EMBL/GenBank/DDBJ whole genome shotgun (WGS) entry which is preliminary data.</text>
</comment>
<evidence type="ECO:0000313" key="3">
    <source>
        <dbReference type="Proteomes" id="UP000587415"/>
    </source>
</evidence>
<dbReference type="Proteomes" id="UP000587415">
    <property type="component" value="Unassembled WGS sequence"/>
</dbReference>